<dbReference type="InterPro" id="IPR045632">
    <property type="entry name" value="DUF6314"/>
</dbReference>
<dbReference type="EMBL" id="CP023445">
    <property type="protein sequence ID" value="ATE55029.1"/>
    <property type="molecule type" value="Genomic_DNA"/>
</dbReference>
<dbReference type="Pfam" id="PF19834">
    <property type="entry name" value="DUF6314"/>
    <property type="match status" value="1"/>
</dbReference>
<sequence>MSEEQHGVADFLRGRWRVRRRVVDHRAGQEGAFTGWAVFADDPESGQLAYHEEGEVELGGVRRPATRALRYAERGADVLDVTFADGREFYRLRLGEGGWSADHWCSPDTYLVTGRITGPDSYTERWRATGPAKDYELLTDYERDGGPEGP</sequence>
<organism evidence="2 3">
    <name type="scientific">Actinosynnema pretiosum</name>
    <dbReference type="NCBI Taxonomy" id="42197"/>
    <lineage>
        <taxon>Bacteria</taxon>
        <taxon>Bacillati</taxon>
        <taxon>Actinomycetota</taxon>
        <taxon>Actinomycetes</taxon>
        <taxon>Pseudonocardiales</taxon>
        <taxon>Pseudonocardiaceae</taxon>
        <taxon>Actinosynnema</taxon>
    </lineage>
</organism>
<dbReference type="AlphaFoldDB" id="A0A290Z7S9"/>
<keyword evidence="3" id="KW-1185">Reference proteome</keyword>
<dbReference type="KEGG" id="apre:CNX65_18505"/>
<feature type="domain" description="DUF6314" evidence="1">
    <location>
        <begin position="12"/>
        <end position="143"/>
    </location>
</feature>
<dbReference type="RefSeq" id="WP_096494741.1">
    <property type="nucleotide sequence ID" value="NZ_CP023445.1"/>
</dbReference>
<evidence type="ECO:0000313" key="3">
    <source>
        <dbReference type="Proteomes" id="UP000218505"/>
    </source>
</evidence>
<gene>
    <name evidence="2" type="ORF">CNX65_18505</name>
</gene>
<evidence type="ECO:0000313" key="2">
    <source>
        <dbReference type="EMBL" id="ATE55029.1"/>
    </source>
</evidence>
<evidence type="ECO:0000259" key="1">
    <source>
        <dbReference type="Pfam" id="PF19834"/>
    </source>
</evidence>
<accession>A0A290Z7S9</accession>
<name>A0A290Z7S9_9PSEU</name>
<protein>
    <recommendedName>
        <fullName evidence="1">DUF6314 domain-containing protein</fullName>
    </recommendedName>
</protein>
<proteinExistence type="predicted"/>
<reference evidence="2" key="1">
    <citation type="submission" date="2017-09" db="EMBL/GenBank/DDBJ databases">
        <title>Complete Genome Sequence of ansamitocin-producing Bacterium Actinosynnema pretiosum X47.</title>
        <authorList>
            <person name="Cao G."/>
            <person name="Zong G."/>
            <person name="Zhong C."/>
            <person name="Fu J."/>
        </authorList>
    </citation>
    <scope>NUCLEOTIDE SEQUENCE [LARGE SCALE GENOMIC DNA]</scope>
    <source>
        <strain evidence="2">X47</strain>
    </source>
</reference>
<dbReference type="Proteomes" id="UP000218505">
    <property type="component" value="Chromosome"/>
</dbReference>